<dbReference type="SMART" id="SM00119">
    <property type="entry name" value="HECTc"/>
    <property type="match status" value="1"/>
</dbReference>
<feature type="region of interest" description="Disordered" evidence="13">
    <location>
        <begin position="2311"/>
        <end position="2370"/>
    </location>
</feature>
<dbReference type="CDD" id="cd00078">
    <property type="entry name" value="HECTc"/>
    <property type="match status" value="1"/>
</dbReference>
<feature type="compositionally biased region" description="Low complexity" evidence="13">
    <location>
        <begin position="3393"/>
        <end position="3425"/>
    </location>
</feature>
<keyword evidence="5" id="KW-0597">Phosphoprotein</keyword>
<keyword evidence="8 12" id="KW-0833">Ubl conjugation pathway</keyword>
<feature type="compositionally biased region" description="Low complexity" evidence="13">
    <location>
        <begin position="3452"/>
        <end position="3473"/>
    </location>
</feature>
<dbReference type="Gene3D" id="3.30.2160.10">
    <property type="entry name" value="Hect, E3 ligase catalytic domain"/>
    <property type="match status" value="1"/>
</dbReference>
<feature type="region of interest" description="Disordered" evidence="13">
    <location>
        <begin position="2951"/>
        <end position="2974"/>
    </location>
</feature>
<protein>
    <recommendedName>
        <fullName evidence="4">HECT-type E3 ubiquitin transferase</fullName>
        <ecNumber evidence="4">2.3.2.26</ecNumber>
    </recommendedName>
</protein>
<feature type="compositionally biased region" description="Basic and acidic residues" evidence="13">
    <location>
        <begin position="2086"/>
        <end position="2106"/>
    </location>
</feature>
<feature type="compositionally biased region" description="Polar residues" evidence="13">
    <location>
        <begin position="3731"/>
        <end position="3746"/>
    </location>
</feature>
<feature type="region of interest" description="Disordered" evidence="13">
    <location>
        <begin position="2609"/>
        <end position="2885"/>
    </location>
</feature>
<dbReference type="InterPro" id="IPR015940">
    <property type="entry name" value="UBA"/>
</dbReference>
<feature type="compositionally biased region" description="Acidic residues" evidence="13">
    <location>
        <begin position="2344"/>
        <end position="2355"/>
    </location>
</feature>
<feature type="region of interest" description="Disordered" evidence="13">
    <location>
        <begin position="3452"/>
        <end position="3480"/>
    </location>
</feature>
<feature type="compositionally biased region" description="Polar residues" evidence="13">
    <location>
        <begin position="786"/>
        <end position="805"/>
    </location>
</feature>
<proteinExistence type="inferred from homology"/>
<evidence type="ECO:0000256" key="4">
    <source>
        <dbReference type="ARBA" id="ARBA00012485"/>
    </source>
</evidence>
<comment type="pathway">
    <text evidence="3">Protein modification; protein ubiquitination.</text>
</comment>
<evidence type="ECO:0000256" key="8">
    <source>
        <dbReference type="ARBA" id="ARBA00022786"/>
    </source>
</evidence>
<dbReference type="Pfam" id="PF06025">
    <property type="entry name" value="DUF913"/>
    <property type="match status" value="1"/>
</dbReference>
<evidence type="ECO:0000313" key="19">
    <source>
        <dbReference type="RefSeq" id="XP_070318929.1"/>
    </source>
</evidence>
<feature type="region of interest" description="Disordered" evidence="13">
    <location>
        <begin position="3319"/>
        <end position="3339"/>
    </location>
</feature>
<feature type="region of interest" description="Disordered" evidence="13">
    <location>
        <begin position="1340"/>
        <end position="1369"/>
    </location>
</feature>
<feature type="compositionally biased region" description="Low complexity" evidence="13">
    <location>
        <begin position="3704"/>
        <end position="3717"/>
    </location>
</feature>
<dbReference type="Gene3D" id="3.90.1750.10">
    <property type="entry name" value="Hect, E3 ligase catalytic domains"/>
    <property type="match status" value="1"/>
</dbReference>
<keyword evidence="18" id="KW-1185">Reference proteome</keyword>
<dbReference type="SUPFAM" id="SSF48371">
    <property type="entry name" value="ARM repeat"/>
    <property type="match status" value="1"/>
</dbReference>
<feature type="transmembrane region" description="Helical" evidence="14">
    <location>
        <begin position="91"/>
        <end position="109"/>
    </location>
</feature>
<dbReference type="PROSITE" id="PS50918">
    <property type="entry name" value="WWE"/>
    <property type="match status" value="1"/>
</dbReference>
<gene>
    <name evidence="19" type="primary">HUWE1</name>
</gene>
<keyword evidence="7" id="KW-0227">DNA damage</keyword>
<feature type="compositionally biased region" description="Low complexity" evidence="13">
    <location>
        <begin position="2066"/>
        <end position="2080"/>
    </location>
</feature>
<dbReference type="InterPro" id="IPR010309">
    <property type="entry name" value="E3_Ub_ligase_DUF908"/>
</dbReference>
<feature type="compositionally biased region" description="Polar residues" evidence="13">
    <location>
        <begin position="2792"/>
        <end position="2805"/>
    </location>
</feature>
<dbReference type="Pfam" id="PF00632">
    <property type="entry name" value="HECT"/>
    <property type="match status" value="1"/>
</dbReference>
<accession>A0ABM4HTN2</accession>
<feature type="active site" description="Glycyl thioester intermediate" evidence="12">
    <location>
        <position position="4283"/>
    </location>
</feature>
<evidence type="ECO:0000256" key="3">
    <source>
        <dbReference type="ARBA" id="ARBA00004906"/>
    </source>
</evidence>
<dbReference type="InterPro" id="IPR037197">
    <property type="entry name" value="WWE_dom_sf"/>
</dbReference>
<feature type="region of interest" description="Disordered" evidence="13">
    <location>
        <begin position="1024"/>
        <end position="1086"/>
    </location>
</feature>
<dbReference type="InterPro" id="IPR016024">
    <property type="entry name" value="ARM-type_fold"/>
</dbReference>
<feature type="compositionally biased region" description="Low complexity" evidence="13">
    <location>
        <begin position="1136"/>
        <end position="1150"/>
    </location>
</feature>
<feature type="compositionally biased region" description="Basic and acidic residues" evidence="13">
    <location>
        <begin position="1748"/>
        <end position="1768"/>
    </location>
</feature>
<feature type="compositionally biased region" description="Polar residues" evidence="13">
    <location>
        <begin position="1738"/>
        <end position="1747"/>
    </location>
</feature>
<dbReference type="Gene3D" id="1.10.8.10">
    <property type="entry name" value="DNA helicase RuvA subunit, C-terminal domain"/>
    <property type="match status" value="1"/>
</dbReference>
<evidence type="ECO:0000256" key="14">
    <source>
        <dbReference type="SAM" id="Phobius"/>
    </source>
</evidence>
<evidence type="ECO:0000256" key="6">
    <source>
        <dbReference type="ARBA" id="ARBA00022679"/>
    </source>
</evidence>
<feature type="compositionally biased region" description="Polar residues" evidence="13">
    <location>
        <begin position="2733"/>
        <end position="2750"/>
    </location>
</feature>
<dbReference type="InterPro" id="IPR035983">
    <property type="entry name" value="Hect_E3_ubiquitin_ligase"/>
</dbReference>
<dbReference type="Gene3D" id="3.30.720.50">
    <property type="match status" value="1"/>
</dbReference>
<comment type="subcellular location">
    <subcellularLocation>
        <location evidence="2">Nucleus</location>
    </subcellularLocation>
</comment>
<feature type="domain" description="UBA" evidence="15">
    <location>
        <begin position="1365"/>
        <end position="1404"/>
    </location>
</feature>
<feature type="compositionally biased region" description="Polar residues" evidence="13">
    <location>
        <begin position="2762"/>
        <end position="2779"/>
    </location>
</feature>
<keyword evidence="10" id="KW-0539">Nucleus</keyword>
<feature type="domain" description="WWE" evidence="17">
    <location>
        <begin position="1652"/>
        <end position="1729"/>
    </location>
</feature>
<feature type="region of interest" description="Disordered" evidence="13">
    <location>
        <begin position="1445"/>
        <end position="1464"/>
    </location>
</feature>
<keyword evidence="14" id="KW-0812">Transmembrane</keyword>
<feature type="region of interest" description="Disordered" evidence="13">
    <location>
        <begin position="3385"/>
        <end position="3425"/>
    </location>
</feature>
<dbReference type="PROSITE" id="PS50030">
    <property type="entry name" value="UBA"/>
    <property type="match status" value="1"/>
</dbReference>
<comment type="similarity">
    <text evidence="11">Belongs to the UPL family. TOM1/PTR1 subfamily.</text>
</comment>
<evidence type="ECO:0000256" key="11">
    <source>
        <dbReference type="ARBA" id="ARBA00034494"/>
    </source>
</evidence>
<feature type="compositionally biased region" description="Low complexity" evidence="13">
    <location>
        <begin position="3664"/>
        <end position="3674"/>
    </location>
</feature>
<feature type="region of interest" description="Disordered" evidence="13">
    <location>
        <begin position="1130"/>
        <end position="1150"/>
    </location>
</feature>
<dbReference type="GeneID" id="110127442"/>
<feature type="compositionally biased region" description="Low complexity" evidence="13">
    <location>
        <begin position="2676"/>
        <end position="2688"/>
    </location>
</feature>
<feature type="domain" description="HECT" evidence="16">
    <location>
        <begin position="3989"/>
        <end position="4316"/>
    </location>
</feature>
<feature type="region of interest" description="Disordered" evidence="13">
    <location>
        <begin position="3156"/>
        <end position="3182"/>
    </location>
</feature>
<dbReference type="Gene3D" id="6.10.250.1630">
    <property type="match status" value="1"/>
</dbReference>
<evidence type="ECO:0000256" key="9">
    <source>
        <dbReference type="ARBA" id="ARBA00023204"/>
    </source>
</evidence>
<evidence type="ECO:0000256" key="2">
    <source>
        <dbReference type="ARBA" id="ARBA00004123"/>
    </source>
</evidence>
<dbReference type="InterPro" id="IPR010314">
    <property type="entry name" value="E3_Ub_ligase_DUF913"/>
</dbReference>
<dbReference type="EC" id="2.3.2.26" evidence="4"/>
<dbReference type="InterPro" id="IPR050409">
    <property type="entry name" value="E3_ubiq-protein_ligase"/>
</dbReference>
<feature type="region of interest" description="Disordered" evidence="13">
    <location>
        <begin position="3653"/>
        <end position="3674"/>
    </location>
</feature>
<dbReference type="PANTHER" id="PTHR11254:SF67">
    <property type="entry name" value="E3 UBIQUITIN-PROTEIN LIGASE HUWE1"/>
    <property type="match status" value="1"/>
</dbReference>
<dbReference type="PANTHER" id="PTHR11254">
    <property type="entry name" value="HECT DOMAIN UBIQUITIN-PROTEIN LIGASE"/>
    <property type="match status" value="1"/>
</dbReference>
<comment type="catalytic activity">
    <reaction evidence="1">
        <text>S-ubiquitinyl-[E2 ubiquitin-conjugating enzyme]-L-cysteine + [acceptor protein]-L-lysine = [E2 ubiquitin-conjugating enzyme]-L-cysteine + N(6)-ubiquitinyl-[acceptor protein]-L-lysine.</text>
        <dbReference type="EC" id="2.3.2.26"/>
    </reaction>
</comment>
<evidence type="ECO:0000259" key="17">
    <source>
        <dbReference type="PROSITE" id="PS50918"/>
    </source>
</evidence>
<feature type="region of interest" description="Disordered" evidence="13">
    <location>
        <begin position="2066"/>
        <end position="2114"/>
    </location>
</feature>
<dbReference type="SUPFAM" id="SSF56204">
    <property type="entry name" value="Hect, E3 ligase catalytic domain"/>
    <property type="match status" value="1"/>
</dbReference>
<feature type="compositionally biased region" description="Basic and acidic residues" evidence="13">
    <location>
        <begin position="1340"/>
        <end position="1351"/>
    </location>
</feature>
<feature type="compositionally biased region" description="Polar residues" evidence="13">
    <location>
        <begin position="2632"/>
        <end position="2651"/>
    </location>
</feature>
<feature type="region of interest" description="Disordered" evidence="13">
    <location>
        <begin position="3827"/>
        <end position="3846"/>
    </location>
</feature>
<evidence type="ECO:0000256" key="10">
    <source>
        <dbReference type="ARBA" id="ARBA00023242"/>
    </source>
</evidence>
<feature type="compositionally biased region" description="Basic and acidic residues" evidence="13">
    <location>
        <begin position="2609"/>
        <end position="2631"/>
    </location>
</feature>
<dbReference type="InterPro" id="IPR041918">
    <property type="entry name" value="UBA_HUWE1"/>
</dbReference>
<dbReference type="Pfam" id="PF02825">
    <property type="entry name" value="WWE"/>
    <property type="match status" value="1"/>
</dbReference>
<evidence type="ECO:0000313" key="18">
    <source>
        <dbReference type="Proteomes" id="UP001652640"/>
    </source>
</evidence>
<evidence type="ECO:0000256" key="12">
    <source>
        <dbReference type="PROSITE-ProRule" id="PRU00104"/>
    </source>
</evidence>
<dbReference type="Pfam" id="PF06012">
    <property type="entry name" value="DUF908"/>
    <property type="match status" value="1"/>
</dbReference>
<dbReference type="InterPro" id="IPR004170">
    <property type="entry name" value="WWE_dom"/>
</dbReference>
<feature type="compositionally biased region" description="Basic and acidic residues" evidence="13">
    <location>
        <begin position="3749"/>
        <end position="3758"/>
    </location>
</feature>
<dbReference type="SUPFAM" id="SSF46934">
    <property type="entry name" value="UBA-like"/>
    <property type="match status" value="1"/>
</dbReference>
<evidence type="ECO:0000256" key="1">
    <source>
        <dbReference type="ARBA" id="ARBA00000885"/>
    </source>
</evidence>
<dbReference type="InterPro" id="IPR025527">
    <property type="entry name" value="HUWE1/Rev1_UBM"/>
</dbReference>
<keyword evidence="6" id="KW-0808">Transferase</keyword>
<feature type="region of interest" description="Disordered" evidence="13">
    <location>
        <begin position="754"/>
        <end position="807"/>
    </location>
</feature>
<dbReference type="Pfam" id="PF22562">
    <property type="entry name" value="UBA_7"/>
    <property type="match status" value="1"/>
</dbReference>
<keyword evidence="14" id="KW-1133">Transmembrane helix</keyword>
<evidence type="ECO:0000256" key="5">
    <source>
        <dbReference type="ARBA" id="ARBA00022553"/>
    </source>
</evidence>
<feature type="compositionally biased region" description="Polar residues" evidence="13">
    <location>
        <begin position="2332"/>
        <end position="2341"/>
    </location>
</feature>
<feature type="transmembrane region" description="Helical" evidence="14">
    <location>
        <begin position="121"/>
        <end position="141"/>
    </location>
</feature>
<feature type="transmembrane region" description="Helical" evidence="14">
    <location>
        <begin position="281"/>
        <end position="300"/>
    </location>
</feature>
<evidence type="ECO:0000259" key="15">
    <source>
        <dbReference type="PROSITE" id="PS50030"/>
    </source>
</evidence>
<evidence type="ECO:0000256" key="13">
    <source>
        <dbReference type="SAM" id="MobiDB-lite"/>
    </source>
</evidence>
<evidence type="ECO:0000256" key="7">
    <source>
        <dbReference type="ARBA" id="ARBA00022763"/>
    </source>
</evidence>
<feature type="compositionally biased region" description="Low complexity" evidence="13">
    <location>
        <begin position="2833"/>
        <end position="2847"/>
    </location>
</feature>
<dbReference type="SUPFAM" id="SSF117839">
    <property type="entry name" value="WWE domain"/>
    <property type="match status" value="1"/>
</dbReference>
<name>A0ABM4HTN2_ODOVR</name>
<dbReference type="PROSITE" id="PS50237">
    <property type="entry name" value="HECT"/>
    <property type="match status" value="1"/>
</dbReference>
<dbReference type="SMART" id="SM00165">
    <property type="entry name" value="UBA"/>
    <property type="match status" value="1"/>
</dbReference>
<feature type="compositionally biased region" description="Pro residues" evidence="13">
    <location>
        <begin position="3832"/>
        <end position="3841"/>
    </location>
</feature>
<keyword evidence="9" id="KW-0234">DNA repair</keyword>
<dbReference type="Pfam" id="PF14377">
    <property type="entry name" value="UBM"/>
    <property type="match status" value="3"/>
</dbReference>
<dbReference type="Gene3D" id="3.30.2410.10">
    <property type="entry name" value="Hect, E3 ligase catalytic domain"/>
    <property type="match status" value="1"/>
</dbReference>
<organism evidence="18 19">
    <name type="scientific">Odocoileus virginianus</name>
    <name type="common">White-tailed deer</name>
    <dbReference type="NCBI Taxonomy" id="9874"/>
    <lineage>
        <taxon>Eukaryota</taxon>
        <taxon>Metazoa</taxon>
        <taxon>Chordata</taxon>
        <taxon>Craniata</taxon>
        <taxon>Vertebrata</taxon>
        <taxon>Euteleostomi</taxon>
        <taxon>Mammalia</taxon>
        <taxon>Eutheria</taxon>
        <taxon>Laurasiatheria</taxon>
        <taxon>Artiodactyla</taxon>
        <taxon>Ruminantia</taxon>
        <taxon>Pecora</taxon>
        <taxon>Cervidae</taxon>
        <taxon>Odocoileinae</taxon>
        <taxon>Odocoileus</taxon>
    </lineage>
</organism>
<keyword evidence="14" id="KW-0472">Membrane</keyword>
<dbReference type="Proteomes" id="UP001652640">
    <property type="component" value="Unplaced"/>
</dbReference>
<sequence>MKVDRTKLKKTPTEAPADCRALIDKLKVCNDEQLLLELQQIKTWNIGKCELYHWVDLLDRFDGILADAGQTVENMSWMLVCDRPEKEQLKMLLLAVLNFTALLIEYSFSRHLYSSIEHLTTLLASSDMQVVLAVLNLLYVFSKRSNYITRLGSDKRTPLLTRLQHLAESWGGKENGFGLAECCRDLHMMKYPPSATTLHFEFYADPGAEVKIEKRTSSNTLHYIHIEQLDKISESPSEIMESLTKMYSIPKDKQMLLFTHIRLAHGFSNHRKRLQAVQARLHAISILVFISPFAVYSNALQESANSILYNGLIEELVDVLQITDKQLMEIKAASLRTLTSIVHLERTPKLSSIIDCTGTASYHGFLPVLVRNCIQAMIDPSMDPYPHQFATALFSFLYHLASYDAGGEALVSCGMMEALLKVIKFLGDEQDQITFVTRAVRVVDLITNLDMAAFQSHSGLSIFIYRLEHEVDLCRKECPFVIKPKIQRPSTAQEGEEMETDMDVTDVTMESSPSSSISMEHRLDVELRASSSSSTGISSGPGPRPGVQCIPQRAALLKSMLNFLKKAIQDPAFSDGIRHVMDGSLPTSLKHIISNAEYYGPSLFLLATEVVTVFVFQEPSLLSSLQDNGLTDVMLHALLIKDVPATREVLGSLPNVFSALCLNARGLQSFVQCQPFERLFKVLLSPDYLPAMRRRRSSDPLGDTASNLGSAVDELMRHQPTLKTDATTAIIKLLEEICNLGRDPKYICQKPSIQKADGTAAAPPPRSNHAAEEASSEDEEEEEVQAMQSFNSAQQSETEPNQQVVGTEERIPIPLMDYILNVMKFVESILSNNTTDDHCQEFVNQKGLLPLVTILGLPNLPIDFPTSAACQAVAGVCKSILTLSHEPKVLQEGLLQLDSILSSLEPLHRPIESPGGSVLLRELACAGNVADATLSAQATPLLHALTAAHAYIMMFVHTCRVGQSEIRSISVNQWGSQLGLSVLSKLSQLYCSLVWESTVLLSLCTPNSLPSGCEFGQADMQKLVPKDEKTGTTQGGKRSDGEQDGTTGSMDASTQGLLEGIGLDGDTLAPMETDEPTASDSKGKSKITPAMAARIKQIKPLLSASSRLGRALAELFGLLVKLCVGSPVRQRRSHHAASTTTAPTPAARSTASALTKLLTKGLSWQPPPYTPTPRFRLTFFICSVGFTSPMLFDERKYPYHLMLQKFLCSGGHNALFETFNWALSMGGKVPVAEGLEHSDLPDGTGEFLDAWLMLVEKMVNPTTVLESPHSLPAKLPGGVQNFPQFSALRFLVVTQKAAFTCIKNLWNRKPLKVYGGRMAESMLAILCHILRGEPVIRERLSKEKEGSRGEEDTGQEEGGSRREPQVNQQQLQQLMDMGFTREHAMEALLNTSTMEQATEYLLTHPPPIMGGVVRDLSMSEEDQMMRAIAMSLGQDIPMDQRAESPEEVACRKEEEERKAREKQEEEEAKCLEKFQDADPLEQDELHTFTDTMLPGCFHLLDELPDTVYRVCDLIMTAIKRNGADYRDMILKQVVNQVWEAADVLIKAALPLTTSDTKTVSEWISQMATLPQASNLATRILLLTLLFEELKLPCAWVVESSGILNVLIKLLEVVQPCLQAAKEQKEVQTPKWITPVLLLIDFYEKTAISSKRRAQMTKYLQSNNNNWRWFDDRSGRWCSYSASNNSTIDSAWKSGETSVRFTAGRRRYTVQFTTMVQVNEETGNRRPVMLTLLRVPRLNKNSKNSNGQELEKTLEESKEMDIKRKENKTSDTPLALDSTNTEKETSLEETKIGEILIQGLTEDMVTVLIRACVSMLGVPVDPDTLHATLRLCLRLTRDHKYAMMFAELKSTRMILNLTQSSGFNGFTPLVTLLLRHIIEDPCTLRHTMEKVVRSAATSGAGSTTSGVVSGSLGSREINYILRVLGPAACRNPDIFTEVANCCIRIALPAPRGSGTASDDEFENLRIKGPNAVQLVKTTPLKPSPLPVIPDTIKEVIYDMLNALAAYHAPEEADKSDPKPGGMTQEVGQLLQDMGDDVYQQYRSLTRQSSDFDTQSGFSINSQVFAADGSSTETSTSGASQGEVSTPEESRDGKKDKEGDRASEEGKQKGKGSKPLMPTSTILRLLAELVRSYVGIATLIANYSYTVGQSELIKEDCSVLAFVLDHLLPHTQNAEDKDTPALARLFLASLAASGSGTDAQVALVNEVKAALGRALAMAESTEKHARLQAVMCIISTIMESCPSTSSFYSSATAKTQHNGMNNIIRLFLKKGLVNDLARVPHSLDLSSPNMANTVNAALKPLETLSRIVNQPSSLFGSKSASSKSKSEQDAQGAAQDSNSNQQDPGEPGETEVQEEDHDVTQTEVADGDIMDGEAETDSVVIAGQPEVLSSQEMQVENELEDLIDELLERDGGSGNSTIIADIPPSPGNIPTTHPLMVRHADHSSLTLGSGSSTTRLTQGIGRSQRTLRQLTANTGHTIHVHYPGNRQPNPPLILQRLLGPSAAADILQLSSSLPLQSRGRARLLVGNDDVHIIARSDDELLDDFFHDQSTATSQAGTLSSIPTALTRWTEECKVLDAESMHDCVSVVKVPIVNHLEFLRDEELEERREKRRKQLAEEETKITDKGKEDKENRDQSAQCTASKTNDSTEQNLSDGTPMPDSYPATPSSTDVATSEPRETLVTLQPSQQQPTLPTPPALGEIPQELQSPIGEGGSSTQLLMPVEPEELGPTRPSGEAETTQMELSPAPTITSLSPERAEDSDALTAVSSQLEGSPMDTSSLASCTLEEAVGDAPATGSSEQPTAGSSTPGDAPPVVTEVQGRGDGSGEPTQPPEDSSPPASSESSSTRDSAVAISGADSRGILEEPLPSTSSEEEDPLAGISLPEGVDPSFLAALPDDIRREVLQNQLGIRPPTRTAPSTNNSAPAVVGNPGVTEVSPEFLAALPPAIQEEVLAQQRAEQQRRELAQNASSDTPMDPVTFIQTLPSDLRRSVLEDMEDSVLAVMPPDIAAEAQALRREQEARQRQLMHERLFGHSSTSALSAILRSPAFTSRLSGNRGVQYTRLAVQRGGTFQMGGSSSHNRPSGSNVDTLLRLRGRLLLDHEALSCLLVLLFVDEPKLNTSRLHRVLRNLCYHAQTRHWVIRSLLSILQRSSESELCIETPKLSSSEEKGKKSSKSCGSSSHENRPLDLLHKMESKSSNQLSWLSVSMDAALGCRTNIFQIQRSGGRKHTEKHASSGSTVHIHPQAAPVVCRHVLDTLIQLAKVFPSHFTQQRTKETNCESDRERGSKACSPCSSQSTSSGICTDFWDLLVKLDNMNVSRKGKNSVKSVPVSAGGEGETSPYSLEASPLGQLMNMLSHPVIRRSSLLTEKLLRLLSLISIALPENKVSEAQANSGSSASSTTVATSTTSTTTITATSSTSTPSAATTPVTSVPALVAATAISTIAIAASTTVTTPTTATTTVSTTTTTKASKSPAKVGDIGSGSSTDFKMVSSGLTENQLQLSVEVLTSHSCSEEGLEDAANVLLQLSRGDPGTRDTVLKLLLNGARHLGYTLCKQIGTLLAELREYNLEQQRRAQCETLSPDGLPEEQPQTTKLKGKMQSRFDVAENVVIVASQKRPLGGRELQLPSMSMLTSKTSTQKFFLRVLQVIIQLRDDTRRANKKAKQTGRLGSSGLGSASSIQAAVRQLEAEADAIIQMVREGQRARRQQQAATSESSQSEASVRREESPMDVDQPSPSAQDTQSIGSDGTPQGEKEKEERPPELPLLSEQLNLDELWDMLGECLKELEESHDQHAVLVLQPAVEAFFLVHATERESKPPIRDTRESQLAHIKDEPPPLSPAPLTPATPSSLDPFFSREPSSMHISSSLPPDTQKFLRFAETHRTVLNQILRQSTTHLADGPFAVLVDYIRVLDFDVKRKYFRQELERLDEGLRKEDMAVHVRRDHVFEDSYRELHRKSPEEMKNRLNGKPAEQMVPWVEGDHTCKSDSPPNWYIVFEGEEGQDAGGLLREWYMIISREMFNPMYALFRTSPGDRVTYTINPSSHCNPNHLSYFKFVGRIVAKAVYDNRLLECYFTRSFYKHILGKSVRYTDMESEDYHFYQGLVYLLENDVSTLGYDLTFSTEVQEFGVCEVRDLKPNGANILVTEENKKEYVHLVCQMRMTGAIRKQLAAFLEGFYEIIPKRLISIFTEQELELLISGLPTIDIDDLKSNTEYHKYQSNSIQIQWFWRALRSFDQADRAKFLQFVTGTSKVPLQGFAALEGMNGIQKFQIHRDDRSTDRLPSAHTCFNQLDLPAYESFEKLRHMLLLAIQECSEGFGLA</sequence>
<evidence type="ECO:0000259" key="16">
    <source>
        <dbReference type="PROSITE" id="PS50237"/>
    </source>
</evidence>
<dbReference type="RefSeq" id="XP_070318929.1">
    <property type="nucleotide sequence ID" value="XM_070462828.1"/>
</dbReference>
<dbReference type="InterPro" id="IPR000569">
    <property type="entry name" value="HECT_dom"/>
</dbReference>
<reference evidence="19" key="1">
    <citation type="submission" date="2025-08" db="UniProtKB">
        <authorList>
            <consortium name="RefSeq"/>
        </authorList>
    </citation>
    <scope>IDENTIFICATION</scope>
    <source>
        <tissue evidence="19">Tongue muscle</tissue>
    </source>
</reference>
<feature type="region of interest" description="Disordered" evidence="13">
    <location>
        <begin position="3697"/>
        <end position="3764"/>
    </location>
</feature>
<feature type="compositionally biased region" description="Acidic residues" evidence="13">
    <location>
        <begin position="774"/>
        <end position="784"/>
    </location>
</feature>
<dbReference type="CDD" id="cd14288">
    <property type="entry name" value="UBA_HUWE1"/>
    <property type="match status" value="1"/>
</dbReference>
<dbReference type="InterPro" id="IPR009060">
    <property type="entry name" value="UBA-like_sf"/>
</dbReference>
<feature type="region of interest" description="Disordered" evidence="13">
    <location>
        <begin position="1738"/>
        <end position="1782"/>
    </location>
</feature>
<feature type="compositionally biased region" description="Polar residues" evidence="13">
    <location>
        <begin position="1044"/>
        <end position="1056"/>
    </location>
</feature>
<feature type="compositionally biased region" description="Low complexity" evidence="13">
    <location>
        <begin position="2311"/>
        <end position="2321"/>
    </location>
</feature>